<sequence>MYKKILALSVAGLLLFSCSDTEMEDSNPTETQIKNDPALTSLGLKITADKSGVNIFENIDFKLSQKNQSTYFGILADYLDVLTFKISNTEGEKIIFEKTQNGNSVTTSFNYHFYYPGNYTVSIEGFKDGKKIYTDQTSVNVTDNNDFLAVNWNGFTATDMATGYNNILQKNTLGFFNGFENQHPYVLVTNIWDNMYSYTDTQIKQMDKEYLYNYLAKYYSAPTYSEGNTDMKDRYTQNFKKSIKNDIPVHIWITTKSKIALMKQYSSTDPSLFIGYIVIAEPNN</sequence>
<proteinExistence type="predicted"/>
<organism evidence="2 3">
    <name type="scientific">Chryseobacterium nepalense</name>
    <dbReference type="NCBI Taxonomy" id="1854498"/>
    <lineage>
        <taxon>Bacteria</taxon>
        <taxon>Pseudomonadati</taxon>
        <taxon>Bacteroidota</taxon>
        <taxon>Flavobacteriia</taxon>
        <taxon>Flavobacteriales</taxon>
        <taxon>Weeksellaceae</taxon>
        <taxon>Chryseobacterium group</taxon>
        <taxon>Chryseobacterium</taxon>
    </lineage>
</organism>
<name>A0ABY4K6P7_9FLAO</name>
<keyword evidence="3" id="KW-1185">Reference proteome</keyword>
<evidence type="ECO:0008006" key="4">
    <source>
        <dbReference type="Google" id="ProtNLM"/>
    </source>
</evidence>
<feature type="chain" id="PRO_5046014571" description="PKD domain-containing protein" evidence="1">
    <location>
        <begin position="24"/>
        <end position="284"/>
    </location>
</feature>
<dbReference type="RefSeq" id="WP_248393453.1">
    <property type="nucleotide sequence ID" value="NZ_CP096203.1"/>
</dbReference>
<dbReference type="PROSITE" id="PS51257">
    <property type="entry name" value="PROKAR_LIPOPROTEIN"/>
    <property type="match status" value="1"/>
</dbReference>
<evidence type="ECO:0000313" key="3">
    <source>
        <dbReference type="Proteomes" id="UP000830552"/>
    </source>
</evidence>
<feature type="signal peptide" evidence="1">
    <location>
        <begin position="1"/>
        <end position="23"/>
    </location>
</feature>
<evidence type="ECO:0000256" key="1">
    <source>
        <dbReference type="SAM" id="SignalP"/>
    </source>
</evidence>
<dbReference type="Proteomes" id="UP000830552">
    <property type="component" value="Chromosome"/>
</dbReference>
<dbReference type="EMBL" id="CP096203">
    <property type="protein sequence ID" value="UPQ76444.1"/>
    <property type="molecule type" value="Genomic_DNA"/>
</dbReference>
<protein>
    <recommendedName>
        <fullName evidence="4">PKD domain-containing protein</fullName>
    </recommendedName>
</protein>
<reference evidence="2" key="1">
    <citation type="submission" date="2022-04" db="EMBL/GenBank/DDBJ databases">
        <title>Evolutionary, genomic, and biogeographic characterization of Chryseobacterium nepalense represented by a plastic-degrading bacterium AC3.</title>
        <authorList>
            <person name="Yin Z."/>
            <person name="Liu X."/>
            <person name="Wang D."/>
            <person name="Xie Z."/>
        </authorList>
    </citation>
    <scope>NUCLEOTIDE SEQUENCE</scope>
    <source>
        <strain evidence="2">AC3</strain>
    </source>
</reference>
<evidence type="ECO:0000313" key="2">
    <source>
        <dbReference type="EMBL" id="UPQ76444.1"/>
    </source>
</evidence>
<accession>A0ABY4K6P7</accession>
<keyword evidence="1" id="KW-0732">Signal</keyword>
<gene>
    <name evidence="2" type="ORF">M0D58_02570</name>
</gene>